<evidence type="ECO:0000256" key="9">
    <source>
        <dbReference type="SAM" id="Phobius"/>
    </source>
</evidence>
<dbReference type="CDD" id="cd11062">
    <property type="entry name" value="CYP58-like"/>
    <property type="match status" value="1"/>
</dbReference>
<evidence type="ECO:0000256" key="5">
    <source>
        <dbReference type="ARBA" id="ARBA00023004"/>
    </source>
</evidence>
<evidence type="ECO:0000256" key="1">
    <source>
        <dbReference type="ARBA" id="ARBA00001971"/>
    </source>
</evidence>
<dbReference type="InterPro" id="IPR050121">
    <property type="entry name" value="Cytochrome_P450_monoxygenase"/>
</dbReference>
<gene>
    <name evidence="10" type="ORF">M7I_7494</name>
</gene>
<feature type="binding site" description="axial binding residue" evidence="7">
    <location>
        <position position="438"/>
    </location>
    <ligand>
        <name>heme</name>
        <dbReference type="ChEBI" id="CHEBI:30413"/>
    </ligand>
    <ligandPart>
        <name>Fe</name>
        <dbReference type="ChEBI" id="CHEBI:18248"/>
    </ligandPart>
</feature>
<dbReference type="AlphaFoldDB" id="H0EXF9"/>
<dbReference type="InterPro" id="IPR017972">
    <property type="entry name" value="Cyt_P450_CS"/>
</dbReference>
<dbReference type="GO" id="GO:0004497">
    <property type="term" value="F:monooxygenase activity"/>
    <property type="evidence" value="ECO:0007669"/>
    <property type="project" value="UniProtKB-KW"/>
</dbReference>
<proteinExistence type="inferred from homology"/>
<dbReference type="OrthoDB" id="3945418at2759"/>
<evidence type="ECO:0000256" key="4">
    <source>
        <dbReference type="ARBA" id="ARBA00023002"/>
    </source>
</evidence>
<keyword evidence="9" id="KW-0812">Transmembrane</keyword>
<dbReference type="Gene3D" id="1.10.630.10">
    <property type="entry name" value="Cytochrome P450"/>
    <property type="match status" value="2"/>
</dbReference>
<comment type="similarity">
    <text evidence="2 8">Belongs to the cytochrome P450 family.</text>
</comment>
<keyword evidence="5 7" id="KW-0408">Iron</keyword>
<evidence type="ECO:0000313" key="10">
    <source>
        <dbReference type="EMBL" id="EHK96787.1"/>
    </source>
</evidence>
<dbReference type="InterPro" id="IPR036396">
    <property type="entry name" value="Cyt_P450_sf"/>
</dbReference>
<dbReference type="Proteomes" id="UP000005446">
    <property type="component" value="Unassembled WGS sequence"/>
</dbReference>
<dbReference type="InterPro" id="IPR002403">
    <property type="entry name" value="Cyt_P450_E_grp-IV"/>
</dbReference>
<dbReference type="GO" id="GO:0016705">
    <property type="term" value="F:oxidoreductase activity, acting on paired donors, with incorporation or reduction of molecular oxygen"/>
    <property type="evidence" value="ECO:0007669"/>
    <property type="project" value="InterPro"/>
</dbReference>
<comment type="caution">
    <text evidence="10">The sequence shown here is derived from an EMBL/GenBank/DDBJ whole genome shotgun (WGS) entry which is preliminary data.</text>
</comment>
<feature type="transmembrane region" description="Helical" evidence="9">
    <location>
        <begin position="41"/>
        <end position="63"/>
    </location>
</feature>
<sequence length="452" mass="51412">MESSLRNLSESSSDFRLQTTSQSANIIFSFIENLEITPLNLLVYIPILYLLYIVLLVSYRLYLSPLAKFPGPKIAAATLWTEFYYDAVLGGQFQFKVKEWHEIYGPVVRINPFEIHIDDPKGDFYGTVFSNTGIRDKHEFYTSQFGTGKTGFGTVSHHLHRLRRKAMNPFFQPSNVLRFEPVIKAKLDKLCQRIDQYSAAKLGAMPMRIVFMSYATDGLPDFIVKAMDPNLILVLEMQRKIEGIVVDVLSGKDGKYAYYPDGSPRTIFHEILKSDSLPAADRDVEYLWQEGQNFLGAGSDTVAFVLTMATYYLLADTKKAEKLREELRVARADKDTELRVVALMKLPYLTGVVNEALRLSYGTSCRLTRIAPTESLNFQHWHIPAGTPISMSSLMMHHNENIFPQSHTFSPERWADQEDGGKALERYLVSFSKGSRQCIGMGQHFTDILSMF</sequence>
<organism evidence="10 11">
    <name type="scientific">Glarea lozoyensis (strain ATCC 74030 / MF5533)</name>
    <dbReference type="NCBI Taxonomy" id="1104152"/>
    <lineage>
        <taxon>Eukaryota</taxon>
        <taxon>Fungi</taxon>
        <taxon>Dikarya</taxon>
        <taxon>Ascomycota</taxon>
        <taxon>Pezizomycotina</taxon>
        <taxon>Leotiomycetes</taxon>
        <taxon>Helotiales</taxon>
        <taxon>Helotiaceae</taxon>
        <taxon>Glarea</taxon>
    </lineage>
</organism>
<protein>
    <submittedName>
        <fullName evidence="10">Putative Trichodiene oxygenase</fullName>
    </submittedName>
</protein>
<dbReference type="SUPFAM" id="SSF48264">
    <property type="entry name" value="Cytochrome P450"/>
    <property type="match status" value="1"/>
</dbReference>
<keyword evidence="9" id="KW-1133">Transmembrane helix</keyword>
<accession>H0EXF9</accession>
<keyword evidence="9" id="KW-0472">Membrane</keyword>
<keyword evidence="7 8" id="KW-0349">Heme</keyword>
<keyword evidence="3 7" id="KW-0479">Metal-binding</keyword>
<reference evidence="10 11" key="1">
    <citation type="journal article" date="2012" name="Eukaryot. Cell">
        <title>Genome sequence of the fungus Glarea lozoyensis: the first genome sequence of a species from the Helotiaceae family.</title>
        <authorList>
            <person name="Youssar L."/>
            <person name="Gruening B.A."/>
            <person name="Erxleben A."/>
            <person name="Guenther S."/>
            <person name="Huettel W."/>
        </authorList>
    </citation>
    <scope>NUCLEOTIDE SEQUENCE [LARGE SCALE GENOMIC DNA]</scope>
    <source>
        <strain evidence="11">ATCC 74030 / MF5533</strain>
    </source>
</reference>
<dbReference type="GO" id="GO:0005506">
    <property type="term" value="F:iron ion binding"/>
    <property type="evidence" value="ECO:0007669"/>
    <property type="project" value="InterPro"/>
</dbReference>
<dbReference type="GO" id="GO:0020037">
    <property type="term" value="F:heme binding"/>
    <property type="evidence" value="ECO:0007669"/>
    <property type="project" value="InterPro"/>
</dbReference>
<comment type="cofactor">
    <cofactor evidence="1 7">
        <name>heme</name>
        <dbReference type="ChEBI" id="CHEBI:30413"/>
    </cofactor>
</comment>
<keyword evidence="4 8" id="KW-0560">Oxidoreductase</keyword>
<evidence type="ECO:0000256" key="8">
    <source>
        <dbReference type="RuleBase" id="RU000461"/>
    </source>
</evidence>
<dbReference type="InParanoid" id="H0EXF9"/>
<dbReference type="PANTHER" id="PTHR24305:SF157">
    <property type="entry name" value="N-ACETYLTRYPTOPHAN 6-HYDROXYLASE IVOC-RELATED"/>
    <property type="match status" value="1"/>
</dbReference>
<dbReference type="InterPro" id="IPR001128">
    <property type="entry name" value="Cyt_P450"/>
</dbReference>
<evidence type="ECO:0000256" key="6">
    <source>
        <dbReference type="ARBA" id="ARBA00023033"/>
    </source>
</evidence>
<keyword evidence="6 8" id="KW-0503">Monooxygenase</keyword>
<evidence type="ECO:0000256" key="7">
    <source>
        <dbReference type="PIRSR" id="PIRSR602403-1"/>
    </source>
</evidence>
<evidence type="ECO:0000313" key="11">
    <source>
        <dbReference type="Proteomes" id="UP000005446"/>
    </source>
</evidence>
<dbReference type="Pfam" id="PF00067">
    <property type="entry name" value="p450"/>
    <property type="match status" value="1"/>
</dbReference>
<name>H0EXF9_GLAL7</name>
<evidence type="ECO:0000256" key="2">
    <source>
        <dbReference type="ARBA" id="ARBA00010617"/>
    </source>
</evidence>
<dbReference type="HOGENOM" id="CLU_001570_14_4_1"/>
<dbReference type="PANTHER" id="PTHR24305">
    <property type="entry name" value="CYTOCHROME P450"/>
    <property type="match status" value="1"/>
</dbReference>
<dbReference type="EMBL" id="AGUE01000223">
    <property type="protein sequence ID" value="EHK96787.1"/>
    <property type="molecule type" value="Genomic_DNA"/>
</dbReference>
<dbReference type="PROSITE" id="PS00086">
    <property type="entry name" value="CYTOCHROME_P450"/>
    <property type="match status" value="1"/>
</dbReference>
<dbReference type="PRINTS" id="PR00465">
    <property type="entry name" value="EP450IV"/>
</dbReference>
<keyword evidence="11" id="KW-1185">Reference proteome</keyword>
<evidence type="ECO:0000256" key="3">
    <source>
        <dbReference type="ARBA" id="ARBA00022723"/>
    </source>
</evidence>